<evidence type="ECO:0000256" key="1">
    <source>
        <dbReference type="ARBA" id="ARBA00003145"/>
    </source>
</evidence>
<keyword evidence="9 12" id="KW-0472">Membrane</keyword>
<evidence type="ECO:0000256" key="7">
    <source>
        <dbReference type="ARBA" id="ARBA00022692"/>
    </source>
</evidence>
<dbReference type="PANTHER" id="PTHR12677:SF59">
    <property type="entry name" value="GOLGI APPARATUS MEMBRANE PROTEIN TVP38-RELATED"/>
    <property type="match status" value="1"/>
</dbReference>
<feature type="transmembrane region" description="Helical" evidence="12">
    <location>
        <begin position="188"/>
        <end position="207"/>
    </location>
</feature>
<evidence type="ECO:0000256" key="12">
    <source>
        <dbReference type="SAM" id="Phobius"/>
    </source>
</evidence>
<keyword evidence="8 12" id="KW-1133">Transmembrane helix</keyword>
<keyword evidence="15" id="KW-1185">Reference proteome</keyword>
<feature type="domain" description="PLD phosphodiesterase" evidence="13">
    <location>
        <begin position="365"/>
        <end position="392"/>
    </location>
</feature>
<dbReference type="InterPro" id="IPR001736">
    <property type="entry name" value="PLipase_D/transphosphatidylase"/>
</dbReference>
<dbReference type="SUPFAM" id="SSF56024">
    <property type="entry name" value="Phospholipase D/nuclease"/>
    <property type="match status" value="2"/>
</dbReference>
<reference evidence="14 15" key="1">
    <citation type="submission" date="2024-06" db="EMBL/GenBank/DDBJ databases">
        <title>Genomic Encyclopedia of Type Strains, Phase IV (KMG-IV): sequencing the most valuable type-strain genomes for metagenomic binning, comparative biology and taxonomic classification.</title>
        <authorList>
            <person name="Goeker M."/>
        </authorList>
    </citation>
    <scope>NUCLEOTIDE SEQUENCE [LARGE SCALE GENOMIC DNA]</scope>
    <source>
        <strain evidence="14 15">DSM 21331</strain>
    </source>
</reference>
<dbReference type="Proteomes" id="UP001549145">
    <property type="component" value="Unassembled WGS sequence"/>
</dbReference>
<evidence type="ECO:0000259" key="13">
    <source>
        <dbReference type="PROSITE" id="PS50035"/>
    </source>
</evidence>
<dbReference type="EMBL" id="JBEPMM010000002">
    <property type="protein sequence ID" value="MET3691936.1"/>
    <property type="molecule type" value="Genomic_DNA"/>
</dbReference>
<evidence type="ECO:0000313" key="15">
    <source>
        <dbReference type="Proteomes" id="UP001549145"/>
    </source>
</evidence>
<evidence type="ECO:0000256" key="11">
    <source>
        <dbReference type="SAM" id="MobiDB-lite"/>
    </source>
</evidence>
<dbReference type="InterPro" id="IPR032816">
    <property type="entry name" value="VTT_dom"/>
</dbReference>
<comment type="subcellular location">
    <subcellularLocation>
        <location evidence="3">Cell membrane</location>
        <topology evidence="3">Multi-pass membrane protein</topology>
    </subcellularLocation>
    <subcellularLocation>
        <location evidence="2">Secreted</location>
    </subcellularLocation>
</comment>
<evidence type="ECO:0000256" key="3">
    <source>
        <dbReference type="ARBA" id="ARBA00004651"/>
    </source>
</evidence>
<evidence type="ECO:0000256" key="6">
    <source>
        <dbReference type="ARBA" id="ARBA00022525"/>
    </source>
</evidence>
<feature type="region of interest" description="Disordered" evidence="11">
    <location>
        <begin position="721"/>
        <end position="740"/>
    </location>
</feature>
<feature type="transmembrane region" description="Helical" evidence="12">
    <location>
        <begin position="74"/>
        <end position="98"/>
    </location>
</feature>
<evidence type="ECO:0000256" key="2">
    <source>
        <dbReference type="ARBA" id="ARBA00004613"/>
    </source>
</evidence>
<dbReference type="InterPro" id="IPR025202">
    <property type="entry name" value="PLD-like_dom"/>
</dbReference>
<feature type="domain" description="PLD phosphodiesterase" evidence="13">
    <location>
        <begin position="580"/>
        <end position="607"/>
    </location>
</feature>
<feature type="transmembrane region" description="Helical" evidence="12">
    <location>
        <begin position="6"/>
        <end position="26"/>
    </location>
</feature>
<proteinExistence type="predicted"/>
<dbReference type="Gene3D" id="3.30.870.10">
    <property type="entry name" value="Endonuclease Chain A"/>
    <property type="match status" value="2"/>
</dbReference>
<evidence type="ECO:0000256" key="9">
    <source>
        <dbReference type="ARBA" id="ARBA00023136"/>
    </source>
</evidence>
<dbReference type="SMART" id="SM00155">
    <property type="entry name" value="PLDc"/>
    <property type="match status" value="2"/>
</dbReference>
<comment type="caution">
    <text evidence="14">The sequence shown here is derived from an EMBL/GenBank/DDBJ whole genome shotgun (WGS) entry which is preliminary data.</text>
</comment>
<keyword evidence="6" id="KW-0964">Secreted</keyword>
<dbReference type="InterPro" id="IPR015414">
    <property type="entry name" value="TMEM64"/>
</dbReference>
<dbReference type="CDD" id="cd09143">
    <property type="entry name" value="PLDc_vPLD1_2_like_bac_2"/>
    <property type="match status" value="1"/>
</dbReference>
<comment type="function">
    <text evidence="1">Could be a virulence factor.</text>
</comment>
<dbReference type="Pfam" id="PF09335">
    <property type="entry name" value="VTT_dom"/>
    <property type="match status" value="1"/>
</dbReference>
<dbReference type="PROSITE" id="PS50035">
    <property type="entry name" value="PLD"/>
    <property type="match status" value="2"/>
</dbReference>
<protein>
    <recommendedName>
        <fullName evidence="4">Phospholipase D</fullName>
    </recommendedName>
    <alternativeName>
        <fullName evidence="10">Choline phosphatase</fullName>
    </alternativeName>
</protein>
<feature type="transmembrane region" description="Helical" evidence="12">
    <location>
        <begin position="38"/>
        <end position="62"/>
    </location>
</feature>
<evidence type="ECO:0000256" key="5">
    <source>
        <dbReference type="ARBA" id="ARBA00022475"/>
    </source>
</evidence>
<accession>A0ABV2L573</accession>
<evidence type="ECO:0000256" key="8">
    <source>
        <dbReference type="ARBA" id="ARBA00022989"/>
    </source>
</evidence>
<dbReference type="Pfam" id="PF13091">
    <property type="entry name" value="PLDc_2"/>
    <property type="match status" value="1"/>
</dbReference>
<evidence type="ECO:0000313" key="14">
    <source>
        <dbReference type="EMBL" id="MET3691936.1"/>
    </source>
</evidence>
<gene>
    <name evidence="14" type="ORF">ABID43_001461</name>
</gene>
<evidence type="ECO:0000256" key="4">
    <source>
        <dbReference type="ARBA" id="ARBA00018392"/>
    </source>
</evidence>
<keyword evidence="7 12" id="KW-0812">Transmembrane</keyword>
<dbReference type="RefSeq" id="WP_238275592.1">
    <property type="nucleotide sequence ID" value="NZ_BPQL01000008.1"/>
</dbReference>
<name>A0ABV2L573_9HYPH</name>
<dbReference type="PANTHER" id="PTHR12677">
    <property type="entry name" value="GOLGI APPARATUS MEMBRANE PROTEIN TVP38-RELATED"/>
    <property type="match status" value="1"/>
</dbReference>
<sequence length="740" mass="79900">MNRSEIRYWLVTILGGSAVLGAWIVLPVEEWLHAFGTWTARLGALGPIAFAALFVLATLLVVPGTPLTIAGGVAFGWWAMPLVMVAATLGSVLAYLAARSLLRARVHAFVANHPAMTATVEAVGDADWRLLTLMRLSPFVPFNAQNYALGLAGVGMPAFLVSTLAGMIPGTVLCVHLGVIGRAAGDDTASWIPLGLGLAATVAAVAMTRRRVQARLAARARVARPLPTSDASLAAGPGPDRRWLQPGATCWRQERAGRVAVLHDGAAYFAAARAALLESRHSVILIGWSFDPRLRLVPEGSGAPGNETMADLLRGLKARRPELVIRLLIWEMPWPIASGAALKPEAIRALLGPGIAYHLDATLPRGACQHQKILVIDDRVAFCGGGDFEANRWDTPAHRDRDPRRRLPTGEAYPPRHEIMMVVDRAAAAALGDLARRRWRDATGERLLSSEAWAADPWPAHVTPLLTDVPVALVRTMPAHGGREGIRENQALYAAAIAGARRTIYLENQYFTAPLIAEALAARLAEPDGPEIVVVVAERSPNGFDRLTMDTARRVMIARLLAADRYGRLRILAPRTPGGRTILVHSKVAIFDDRLLRIGSTNLNNRSLGYDSECDLAIEVPPGDAHDATRIAVARLRDGLVAHHAGCPRELFEEAVRTRGSLCAVLDDPALVAPQRLCAVIPSRRGLLARLIAAWHLGDPVGVADAWRPWRRQSELRRLRDGNPHQAVRAAEPEGEPSAP</sequence>
<evidence type="ECO:0000256" key="10">
    <source>
        <dbReference type="ARBA" id="ARBA00029594"/>
    </source>
</evidence>
<organism evidence="14 15">
    <name type="scientific">Methylobacterium goesingense</name>
    <dbReference type="NCBI Taxonomy" id="243690"/>
    <lineage>
        <taxon>Bacteria</taxon>
        <taxon>Pseudomonadati</taxon>
        <taxon>Pseudomonadota</taxon>
        <taxon>Alphaproteobacteria</taxon>
        <taxon>Hyphomicrobiales</taxon>
        <taxon>Methylobacteriaceae</taxon>
        <taxon>Methylobacterium</taxon>
    </lineage>
</organism>
<keyword evidence="5" id="KW-1003">Cell membrane</keyword>